<dbReference type="PANTHER" id="PTHR14098">
    <property type="entry name" value="SH2 DOMAIN CONTAINING PROTEIN"/>
    <property type="match status" value="1"/>
</dbReference>
<name>A0AAD5LLV0_9CRUS</name>
<dbReference type="Pfam" id="PF00017">
    <property type="entry name" value="SH2"/>
    <property type="match status" value="1"/>
</dbReference>
<feature type="region of interest" description="Disordered" evidence="3">
    <location>
        <begin position="135"/>
        <end position="158"/>
    </location>
</feature>
<dbReference type="PROSITE" id="PS50001">
    <property type="entry name" value="SH2"/>
    <property type="match status" value="1"/>
</dbReference>
<dbReference type="Gene3D" id="1.10.150.50">
    <property type="entry name" value="Transcription Factor, Ets-1"/>
    <property type="match status" value="1"/>
</dbReference>
<dbReference type="SUPFAM" id="SSF55550">
    <property type="entry name" value="SH2 domain"/>
    <property type="match status" value="1"/>
</dbReference>
<evidence type="ECO:0000313" key="5">
    <source>
        <dbReference type="EMBL" id="KAI9564638.1"/>
    </source>
</evidence>
<feature type="region of interest" description="Disordered" evidence="3">
    <location>
        <begin position="313"/>
        <end position="449"/>
    </location>
</feature>
<evidence type="ECO:0000256" key="1">
    <source>
        <dbReference type="ARBA" id="ARBA00022999"/>
    </source>
</evidence>
<proteinExistence type="predicted"/>
<feature type="compositionally biased region" description="Low complexity" evidence="3">
    <location>
        <begin position="342"/>
        <end position="357"/>
    </location>
</feature>
<keyword evidence="1 2" id="KW-0727">SH2 domain</keyword>
<dbReference type="InterPro" id="IPR000980">
    <property type="entry name" value="SH2"/>
</dbReference>
<keyword evidence="6" id="KW-1185">Reference proteome</keyword>
<feature type="region of interest" description="Disordered" evidence="3">
    <location>
        <begin position="201"/>
        <end position="230"/>
    </location>
</feature>
<comment type="caution">
    <text evidence="5">The sequence shown here is derived from an EMBL/GenBank/DDBJ whole genome shotgun (WGS) entry which is preliminary data.</text>
</comment>
<feature type="compositionally biased region" description="Polar residues" evidence="3">
    <location>
        <begin position="364"/>
        <end position="376"/>
    </location>
</feature>
<organism evidence="5 6">
    <name type="scientific">Daphnia sinensis</name>
    <dbReference type="NCBI Taxonomy" id="1820382"/>
    <lineage>
        <taxon>Eukaryota</taxon>
        <taxon>Metazoa</taxon>
        <taxon>Ecdysozoa</taxon>
        <taxon>Arthropoda</taxon>
        <taxon>Crustacea</taxon>
        <taxon>Branchiopoda</taxon>
        <taxon>Diplostraca</taxon>
        <taxon>Cladocera</taxon>
        <taxon>Anomopoda</taxon>
        <taxon>Daphniidae</taxon>
        <taxon>Daphnia</taxon>
        <taxon>Daphnia similis group</taxon>
    </lineage>
</organism>
<dbReference type="EMBL" id="WJBH02000001">
    <property type="protein sequence ID" value="KAI9564638.1"/>
    <property type="molecule type" value="Genomic_DNA"/>
</dbReference>
<dbReference type="InterPro" id="IPR036860">
    <property type="entry name" value="SH2_dom_sf"/>
</dbReference>
<evidence type="ECO:0000313" key="6">
    <source>
        <dbReference type="Proteomes" id="UP000820818"/>
    </source>
</evidence>
<sequence>MAVKRFNTPQRKVCDPELIHKIVSWDQTEVEKYLTENGIHGCGFALAANSIDGKAFLNLNNQTLASWEIPIIKRSKIIALLNELGSESSRKSAIVTACLREKKAASYLEIIQSPTAASPTSRTLCSEKPKILKKPNLPVIPPKPQHLQKKSIPKERLSKDETQKVEKILYQLSKDANNSTFYSESEYVGPETTEIRINSSVHGESEYVGPETTEIRKNSSVHSESEYVHTENTEIYTELDEESITRSTIDGPAVSFETSHNRRTPSLALSPDSQTDDSSSDDNGNASFLVENKVSSPSKRRVRKNNIFTNWRNVPEEKLTQGDPCGTPPLPPARNQISNRCSSESNVSQSGSESRSSPILTPRKLSTQSVTSQLSHAESLPSPSYPPPPVPVPSRRMTPTSRPSPAPLPSNSFLGSQIMLPPIRRSPSPATSQRNSSSGSARSSNISTDSETANYPWFFNVDRKKAESILAPLGNGTFLIRPSKHGGANASFTLSLQFNNHVFHVLIRSRPDGKLALGTEKKEENCFHTLYELVEFHYNEAMQLHSGAKVTGTTRLTGWPTNFT</sequence>
<accession>A0AAD5LLV0</accession>
<dbReference type="CDD" id="cd00173">
    <property type="entry name" value="SH2"/>
    <property type="match status" value="1"/>
</dbReference>
<dbReference type="GO" id="GO:0007169">
    <property type="term" value="P:cell surface receptor protein tyrosine kinase signaling pathway"/>
    <property type="evidence" value="ECO:0007669"/>
    <property type="project" value="TreeGrafter"/>
</dbReference>
<protein>
    <recommendedName>
        <fullName evidence="4">SH2 domain-containing protein</fullName>
    </recommendedName>
</protein>
<dbReference type="InterPro" id="IPR051751">
    <property type="entry name" value="Immunoreceptor_sig_adapters"/>
</dbReference>
<feature type="compositionally biased region" description="Low complexity" evidence="3">
    <location>
        <begin position="430"/>
        <end position="448"/>
    </location>
</feature>
<feature type="region of interest" description="Disordered" evidence="3">
    <location>
        <begin position="254"/>
        <end position="301"/>
    </location>
</feature>
<feature type="compositionally biased region" description="Pro residues" evidence="3">
    <location>
        <begin position="383"/>
        <end position="392"/>
    </location>
</feature>
<feature type="compositionally biased region" description="Basic and acidic residues" evidence="3">
    <location>
        <begin position="213"/>
        <end position="230"/>
    </location>
</feature>
<evidence type="ECO:0000256" key="2">
    <source>
        <dbReference type="PROSITE-ProRule" id="PRU00191"/>
    </source>
</evidence>
<evidence type="ECO:0000259" key="4">
    <source>
        <dbReference type="PROSITE" id="PS50001"/>
    </source>
</evidence>
<dbReference type="SMART" id="SM00252">
    <property type="entry name" value="SH2"/>
    <property type="match status" value="1"/>
</dbReference>
<reference evidence="5 6" key="1">
    <citation type="submission" date="2022-05" db="EMBL/GenBank/DDBJ databases">
        <title>A multi-omics perspective on studying reproductive biology in Daphnia sinensis.</title>
        <authorList>
            <person name="Jia J."/>
        </authorList>
    </citation>
    <scope>NUCLEOTIDE SEQUENCE [LARGE SCALE GENOMIC DNA]</scope>
    <source>
        <strain evidence="5 6">WSL</strain>
    </source>
</reference>
<evidence type="ECO:0000256" key="3">
    <source>
        <dbReference type="SAM" id="MobiDB-lite"/>
    </source>
</evidence>
<dbReference type="AlphaFoldDB" id="A0AAD5LLV0"/>
<dbReference type="PANTHER" id="PTHR14098:SF14">
    <property type="entry name" value="SH2 DOMAIN-CONTAINING PROTEIN"/>
    <property type="match status" value="1"/>
</dbReference>
<dbReference type="Gene3D" id="3.30.505.10">
    <property type="entry name" value="SH2 domain"/>
    <property type="match status" value="1"/>
</dbReference>
<dbReference type="SUPFAM" id="SSF47769">
    <property type="entry name" value="SAM/Pointed domain"/>
    <property type="match status" value="1"/>
</dbReference>
<dbReference type="GO" id="GO:0005737">
    <property type="term" value="C:cytoplasm"/>
    <property type="evidence" value="ECO:0007669"/>
    <property type="project" value="UniProtKB-ARBA"/>
</dbReference>
<dbReference type="GO" id="GO:0035556">
    <property type="term" value="P:intracellular signal transduction"/>
    <property type="evidence" value="ECO:0007669"/>
    <property type="project" value="TreeGrafter"/>
</dbReference>
<gene>
    <name evidence="5" type="ORF">GHT06_008379</name>
</gene>
<feature type="domain" description="SH2" evidence="4">
    <location>
        <begin position="456"/>
        <end position="554"/>
    </location>
</feature>
<dbReference type="Proteomes" id="UP000820818">
    <property type="component" value="Linkage Group LG1"/>
</dbReference>
<dbReference type="InterPro" id="IPR013761">
    <property type="entry name" value="SAM/pointed_sf"/>
</dbReference>